<evidence type="ECO:0000313" key="2">
    <source>
        <dbReference type="EMBL" id="SPK71067.1"/>
    </source>
</evidence>
<dbReference type="Proteomes" id="UP000255505">
    <property type="component" value="Chromosome I"/>
</dbReference>
<organism evidence="2 3">
    <name type="scientific">Cupriavidus taiwanensis</name>
    <dbReference type="NCBI Taxonomy" id="164546"/>
    <lineage>
        <taxon>Bacteria</taxon>
        <taxon>Pseudomonadati</taxon>
        <taxon>Pseudomonadota</taxon>
        <taxon>Betaproteobacteria</taxon>
        <taxon>Burkholderiales</taxon>
        <taxon>Burkholderiaceae</taxon>
        <taxon>Cupriavidus</taxon>
    </lineage>
</organism>
<dbReference type="EMBL" id="LT991976">
    <property type="protein sequence ID" value="SPK71067.1"/>
    <property type="molecule type" value="Genomic_DNA"/>
</dbReference>
<reference evidence="2 3" key="1">
    <citation type="submission" date="2018-01" db="EMBL/GenBank/DDBJ databases">
        <authorList>
            <person name="Gaut B.S."/>
            <person name="Morton B.R."/>
            <person name="Clegg M.T."/>
            <person name="Duvall M.R."/>
        </authorList>
    </citation>
    <scope>NUCLEOTIDE SEQUENCE [LARGE SCALE GENOMIC DNA]</scope>
    <source>
        <strain evidence="2">Cupriavidus taiwanensis LMG 19425</strain>
    </source>
</reference>
<gene>
    <name evidence="2" type="ORF">CT19425_30291</name>
</gene>
<dbReference type="AlphaFoldDB" id="A0A375I8X2"/>
<name>A0A375I8X2_9BURK</name>
<feature type="region of interest" description="Disordered" evidence="1">
    <location>
        <begin position="1"/>
        <end position="57"/>
    </location>
</feature>
<sequence>MWRSKTRLRAPPKQSSKRTYETPRGNLPRASRRRARIRESRRACSGSRDATRPHRSDCRSVAAMLRGRRGMARSQRFDAAALSLRCLRDALSMLLRCKPLRTRITRARAWRWCRAATDAGVAEHRARRCACVPGRVCKACRARAGVRGARVSKRAAALRGARRSRIGASPAKPLFMRLLRKREGARQSFSQSPRTRSAACHRYAGLCVKAAARAFSDGAARGVREHAWWVPTPACVRRVLMSSATSS</sequence>
<proteinExistence type="predicted"/>
<accession>A0A375I8X2</accession>
<feature type="compositionally biased region" description="Basic residues" evidence="1">
    <location>
        <begin position="1"/>
        <end position="10"/>
    </location>
</feature>
<evidence type="ECO:0000313" key="3">
    <source>
        <dbReference type="Proteomes" id="UP000255505"/>
    </source>
</evidence>
<evidence type="ECO:0000256" key="1">
    <source>
        <dbReference type="SAM" id="MobiDB-lite"/>
    </source>
</evidence>
<protein>
    <submittedName>
        <fullName evidence="2">Uncharacterized protein</fullName>
    </submittedName>
</protein>